<dbReference type="OrthoDB" id="383061at2157"/>
<evidence type="ECO:0000313" key="2">
    <source>
        <dbReference type="Proteomes" id="UP000437065"/>
    </source>
</evidence>
<dbReference type="RefSeq" id="WP_159662251.1">
    <property type="nucleotide sequence ID" value="NZ_WUUS01000001.1"/>
</dbReference>
<sequence length="75" mass="8007">MADVESGGTPILYAERRVTCETAVSNVVLVAEHSSESAGNVTAAELALRIARARVESGRHTPHPDAVRWQLHCGV</sequence>
<keyword evidence="2" id="KW-1185">Reference proteome</keyword>
<protein>
    <submittedName>
        <fullName evidence="1">Uncharacterized protein</fullName>
    </submittedName>
</protein>
<dbReference type="AlphaFoldDB" id="A0A6B0SN54"/>
<dbReference type="Proteomes" id="UP000437065">
    <property type="component" value="Unassembled WGS sequence"/>
</dbReference>
<accession>A0A6B0SN54</accession>
<comment type="caution">
    <text evidence="1">The sequence shown here is derived from an EMBL/GenBank/DDBJ whole genome shotgun (WGS) entry which is preliminary data.</text>
</comment>
<gene>
    <name evidence="1" type="ORF">GRX01_00270</name>
</gene>
<organism evidence="1 2">
    <name type="scientific">Halobaculum saliterrae</name>
    <dbReference type="NCBI Taxonomy" id="2073113"/>
    <lineage>
        <taxon>Archaea</taxon>
        <taxon>Methanobacteriati</taxon>
        <taxon>Methanobacteriota</taxon>
        <taxon>Stenosarchaea group</taxon>
        <taxon>Halobacteria</taxon>
        <taxon>Halobacteriales</taxon>
        <taxon>Haloferacaceae</taxon>
        <taxon>Halobaculum</taxon>
    </lineage>
</organism>
<evidence type="ECO:0000313" key="1">
    <source>
        <dbReference type="EMBL" id="MXR39797.1"/>
    </source>
</evidence>
<dbReference type="EMBL" id="WUUS01000001">
    <property type="protein sequence ID" value="MXR39797.1"/>
    <property type="molecule type" value="Genomic_DNA"/>
</dbReference>
<proteinExistence type="predicted"/>
<name>A0A6B0SN54_9EURY</name>
<reference evidence="1 2" key="1">
    <citation type="submission" date="2019-12" db="EMBL/GenBank/DDBJ databases">
        <title>Isolation and characterization of three novel carbon monoxide-oxidizing members of Halobacteria from salione crusts and soils.</title>
        <authorList>
            <person name="Myers M.R."/>
            <person name="King G.M."/>
        </authorList>
    </citation>
    <scope>NUCLEOTIDE SEQUENCE [LARGE SCALE GENOMIC DNA]</scope>
    <source>
        <strain evidence="1 2">WSA2</strain>
    </source>
</reference>